<dbReference type="AlphaFoldDB" id="A0A383VRX9"/>
<feature type="region of interest" description="Disordered" evidence="1">
    <location>
        <begin position="1"/>
        <end position="87"/>
    </location>
</feature>
<dbReference type="PANTHER" id="PTHR31984">
    <property type="entry name" value="TRANSPORTER, PUTATIVE (DUF179)-RELATED"/>
    <property type="match status" value="1"/>
</dbReference>
<proteinExistence type="predicted"/>
<dbReference type="Gene3D" id="3.40.1740.10">
    <property type="entry name" value="VC0467-like"/>
    <property type="match status" value="1"/>
</dbReference>
<sequence>MHTSGLGQVRPGHHVPDRANGRKCSHVARVHANNKRPAPQPEDSSEPRRQPPWQPHRSSNQQNDGLQLNPPKLRPLTKQQQQQQQHNDSLILDWRSFRAKLVQMEQRGLLNSSTNLSPKPAAAARGSGLGPFAFSSGSWAHELPGPEVGCVLVARQEGMQFFDRTVVLLAAHDVRHGSVGFVLNKPSPLRLSEVQLSATAQGILDTFGSQRLQLGILDTFGSQRLQLGGPVHMETLTLLHAFAGLSGAQKVSEGVYYGGLPAAVDLVRSGLAKPEDFKLLLGMTGWSAGQLEQEIAAGAWWVVAAGPGLVLPSSNSSSGSGSDARSNKQQLLKGRAPDALWRHVLQLIGRPAQVNRAGHH</sequence>
<evidence type="ECO:0000256" key="1">
    <source>
        <dbReference type="SAM" id="MobiDB-lite"/>
    </source>
</evidence>
<evidence type="ECO:0000313" key="2">
    <source>
        <dbReference type="EMBL" id="SZX67931.1"/>
    </source>
</evidence>
<accession>A0A383VRX9</accession>
<dbReference type="Proteomes" id="UP000256970">
    <property type="component" value="Unassembled WGS sequence"/>
</dbReference>
<evidence type="ECO:0000313" key="3">
    <source>
        <dbReference type="Proteomes" id="UP000256970"/>
    </source>
</evidence>
<dbReference type="Pfam" id="PF02622">
    <property type="entry name" value="DUF179"/>
    <property type="match status" value="1"/>
</dbReference>
<feature type="compositionally biased region" description="Polar residues" evidence="1">
    <location>
        <begin position="56"/>
        <end position="66"/>
    </location>
</feature>
<evidence type="ECO:0008006" key="4">
    <source>
        <dbReference type="Google" id="ProtNLM"/>
    </source>
</evidence>
<keyword evidence="3" id="KW-1185">Reference proteome</keyword>
<name>A0A383VRX9_TETOB</name>
<dbReference type="PANTHER" id="PTHR31984:SF17">
    <property type="entry name" value="TRANSCRIPTIONAL REGULATOR"/>
    <property type="match status" value="1"/>
</dbReference>
<dbReference type="SUPFAM" id="SSF143456">
    <property type="entry name" value="VC0467-like"/>
    <property type="match status" value="1"/>
</dbReference>
<gene>
    <name evidence="2" type="ORF">BQ4739_LOCUS8267</name>
</gene>
<feature type="compositionally biased region" description="Basic residues" evidence="1">
    <location>
        <begin position="21"/>
        <end position="34"/>
    </location>
</feature>
<dbReference type="EMBL" id="FNXT01000821">
    <property type="protein sequence ID" value="SZX67931.1"/>
    <property type="molecule type" value="Genomic_DNA"/>
</dbReference>
<dbReference type="InterPro" id="IPR003774">
    <property type="entry name" value="AlgH-like"/>
</dbReference>
<organism evidence="2 3">
    <name type="scientific">Tetradesmus obliquus</name>
    <name type="common">Green alga</name>
    <name type="synonym">Acutodesmus obliquus</name>
    <dbReference type="NCBI Taxonomy" id="3088"/>
    <lineage>
        <taxon>Eukaryota</taxon>
        <taxon>Viridiplantae</taxon>
        <taxon>Chlorophyta</taxon>
        <taxon>core chlorophytes</taxon>
        <taxon>Chlorophyceae</taxon>
        <taxon>CS clade</taxon>
        <taxon>Sphaeropleales</taxon>
        <taxon>Scenedesmaceae</taxon>
        <taxon>Tetradesmus</taxon>
    </lineage>
</organism>
<protein>
    <recommendedName>
        <fullName evidence="4">YqgE/AlgH family protein</fullName>
    </recommendedName>
</protein>
<reference evidence="2 3" key="1">
    <citation type="submission" date="2016-10" db="EMBL/GenBank/DDBJ databases">
        <authorList>
            <person name="Cai Z."/>
        </authorList>
    </citation>
    <scope>NUCLEOTIDE SEQUENCE [LARGE SCALE GENOMIC DNA]</scope>
</reference>
<dbReference type="STRING" id="3088.A0A383VRX9"/>